<organism evidence="2 3">
    <name type="scientific">Multifurca ochricompacta</name>
    <dbReference type="NCBI Taxonomy" id="376703"/>
    <lineage>
        <taxon>Eukaryota</taxon>
        <taxon>Fungi</taxon>
        <taxon>Dikarya</taxon>
        <taxon>Basidiomycota</taxon>
        <taxon>Agaricomycotina</taxon>
        <taxon>Agaricomycetes</taxon>
        <taxon>Russulales</taxon>
        <taxon>Russulaceae</taxon>
        <taxon>Multifurca</taxon>
    </lineage>
</organism>
<dbReference type="Pfam" id="PF12234">
    <property type="entry name" value="Rav1p_C"/>
    <property type="match status" value="1"/>
</dbReference>
<feature type="domain" description="RAVE complex protein Rav1 C-terminal" evidence="1">
    <location>
        <begin position="575"/>
        <end position="1212"/>
    </location>
</feature>
<comment type="caution">
    <text evidence="2">The sequence shown here is derived from an EMBL/GenBank/DDBJ whole genome shotgun (WGS) entry which is preliminary data.</text>
</comment>
<dbReference type="Gene3D" id="2.130.10.10">
    <property type="entry name" value="YVTN repeat-like/Quinoprotein amine dehydrogenase"/>
    <property type="match status" value="2"/>
</dbReference>
<evidence type="ECO:0000313" key="3">
    <source>
        <dbReference type="Proteomes" id="UP001203297"/>
    </source>
</evidence>
<sequence length="1325" mass="146979">MLNLVRAFTGSPSSTLHFLRLPTETLLLYSFADTVVILEAISLHLVRALAFSQVFPGRDPTSSRIVSLAVDSALKLVIAASGPRIAVWSLSGVSARTWLVHSSLLLPDGKHITALDCSSGLLAVATQSLLSVYTLVMENDLPAWSFKWSCSSPTLSSVYFSPSLVYLATTFEQAKVVGITLTTSGRQIQTIHHPKAVTNIVWRSAQPSSRDGLVLYTVTCDATLRIFTPVLDSPQYMQLHATLDLSSSRPMEKTASSIFYLNREVLAGALTSVLMDMPDTNEVKIRRVQDILDAGWDMFVQVLPSGSLSVRAVANIDRRPPTLFKQFTLLQDIPVSLPRAPSYLHVVPGPTKHTLALVLASPLSVYVLEPLDFFDSHSDGLTIRRRVHDRVTDEDSRIKRFVRTPDGTGLAVVRETGGDAWIMRNLGTELQHAGRWTAADHVVVLNGGQSFATFSNATCILTLHATPELTLSLPVISSLFSLPPRDAAPYECIYAVTASPTPSICHIHAVSGETPSLSSISQTTLPLPSPAVFIIPVDPMGWISSRDSAGIGHDVLLSVGGDGVLMFWVPDGNGNSWRSTGKVRTGRTNIRMVRCSSAKKTVLVVPRADGEELTIWDSKESEFSSGMEFVKVLGSSDQVNDLDWSSTPDGQSILAVGFAHRVEILCQQRMTYFDEGPGWGVIKTIEVENLLPHPISDSIWLAYGTLLIASGHQMCLYGLPRQPDDEEDGESLFEYVARLNGPLPDYHPQMLLQCLLWDKLDLVKGILVNLSHDVDARRVLQNDTFKSSAVPVDHYFLKKDHTSTPVLKYHRRQHSSLFTNPEETNEADDQGFSRSLIERLLSHLEAAPLPHLTPNEHAHLLVLIQAMLQVDDSRRALDANGFRYLISMRSFYILNERASAPSSPESRGAISRQTGWRARLRYRDIIWAFHSETQGLLLSASLAACQGKMTWNDARALGVFLWLTSVESMRSYMEVIARTEYMVGDARDPVACSLFYFALGKHKLVYGLWRQAAWHKEQAIMLKFMSNDFTQPRWRTAALKNAYALLAKRRFEYAAAFFILGSSLKDAVNVCLRHLDDFQLAVGLARVVEGRDDGPVLRDILNETIIPLAFKKGNRWLGSWAFWLLHRRDLAVRILVTPLQDVASALDIPITELGNPHYDDPSLALLFSQLKSKTLQTAKGTSEISGQAEFNFVLQIARVFTRMGCHALALDLVRSWSFDRPSLATHYPTRQIAPPSPTTTRRMLALEPEMRRRSSIMIDIDLSTAPPTRRPSPEPKAASEVPGLLVKEIIKEEGDFIARKAGLGNLLKTAKQDIQVPEFDINSFF</sequence>
<keyword evidence="3" id="KW-1185">Reference proteome</keyword>
<protein>
    <submittedName>
        <fullName evidence="2">WD repeat-containing protein</fullName>
    </submittedName>
</protein>
<evidence type="ECO:0000259" key="1">
    <source>
        <dbReference type="Pfam" id="PF12234"/>
    </source>
</evidence>
<dbReference type="EMBL" id="WTXG01000001">
    <property type="protein sequence ID" value="KAI0307694.1"/>
    <property type="molecule type" value="Genomic_DNA"/>
</dbReference>
<dbReference type="PANTHER" id="PTHR13950">
    <property type="entry name" value="RABCONNECTIN-RELATED"/>
    <property type="match status" value="1"/>
</dbReference>
<dbReference type="InterPro" id="IPR052208">
    <property type="entry name" value="DmX-like/RAVE_component"/>
</dbReference>
<dbReference type="InterPro" id="IPR015943">
    <property type="entry name" value="WD40/YVTN_repeat-like_dom_sf"/>
</dbReference>
<dbReference type="InterPro" id="IPR036322">
    <property type="entry name" value="WD40_repeat_dom_sf"/>
</dbReference>
<dbReference type="GO" id="GO:0007035">
    <property type="term" value="P:vacuolar acidification"/>
    <property type="evidence" value="ECO:0007669"/>
    <property type="project" value="TreeGrafter"/>
</dbReference>
<dbReference type="PANTHER" id="PTHR13950:SF9">
    <property type="entry name" value="RABCONNECTIN-3A"/>
    <property type="match status" value="1"/>
</dbReference>
<name>A0AAD4QTP3_9AGAM</name>
<dbReference type="InterPro" id="IPR022033">
    <property type="entry name" value="Rav1p_C"/>
</dbReference>
<proteinExistence type="predicted"/>
<dbReference type="SUPFAM" id="SSF50978">
    <property type="entry name" value="WD40 repeat-like"/>
    <property type="match status" value="1"/>
</dbReference>
<dbReference type="Proteomes" id="UP001203297">
    <property type="component" value="Unassembled WGS sequence"/>
</dbReference>
<accession>A0AAD4QTP3</accession>
<evidence type="ECO:0000313" key="2">
    <source>
        <dbReference type="EMBL" id="KAI0307694.1"/>
    </source>
</evidence>
<dbReference type="GO" id="GO:0043291">
    <property type="term" value="C:RAVE complex"/>
    <property type="evidence" value="ECO:0007669"/>
    <property type="project" value="TreeGrafter"/>
</dbReference>
<reference evidence="2" key="1">
    <citation type="journal article" date="2022" name="New Phytol.">
        <title>Evolutionary transition to the ectomycorrhizal habit in the genomes of a hyperdiverse lineage of mushroom-forming fungi.</title>
        <authorList>
            <person name="Looney B."/>
            <person name="Miyauchi S."/>
            <person name="Morin E."/>
            <person name="Drula E."/>
            <person name="Courty P.E."/>
            <person name="Kohler A."/>
            <person name="Kuo A."/>
            <person name="LaButti K."/>
            <person name="Pangilinan J."/>
            <person name="Lipzen A."/>
            <person name="Riley R."/>
            <person name="Andreopoulos W."/>
            <person name="He G."/>
            <person name="Johnson J."/>
            <person name="Nolan M."/>
            <person name="Tritt A."/>
            <person name="Barry K.W."/>
            <person name="Grigoriev I.V."/>
            <person name="Nagy L.G."/>
            <person name="Hibbett D."/>
            <person name="Henrissat B."/>
            <person name="Matheny P.B."/>
            <person name="Labbe J."/>
            <person name="Martin F.M."/>
        </authorList>
    </citation>
    <scope>NUCLEOTIDE SEQUENCE</scope>
    <source>
        <strain evidence="2">BPL690</strain>
    </source>
</reference>
<gene>
    <name evidence="2" type="ORF">B0F90DRAFT_1676302</name>
</gene>